<dbReference type="PROSITE" id="PS50110">
    <property type="entry name" value="RESPONSE_REGULATORY"/>
    <property type="match status" value="1"/>
</dbReference>
<dbReference type="AlphaFoldDB" id="A0A1M5XMX4"/>
<organism evidence="4 5">
    <name type="scientific">Desulfofustis glycolicus DSM 9705</name>
    <dbReference type="NCBI Taxonomy" id="1121409"/>
    <lineage>
        <taxon>Bacteria</taxon>
        <taxon>Pseudomonadati</taxon>
        <taxon>Thermodesulfobacteriota</taxon>
        <taxon>Desulfobulbia</taxon>
        <taxon>Desulfobulbales</taxon>
        <taxon>Desulfocapsaceae</taxon>
        <taxon>Desulfofustis</taxon>
    </lineage>
</organism>
<evidence type="ECO:0000259" key="3">
    <source>
        <dbReference type="PROSITE" id="PS50110"/>
    </source>
</evidence>
<dbReference type="RefSeq" id="WP_084540705.1">
    <property type="nucleotide sequence ID" value="NZ_FQXS01000021.1"/>
</dbReference>
<dbReference type="Proteomes" id="UP000184139">
    <property type="component" value="Unassembled WGS sequence"/>
</dbReference>
<protein>
    <submittedName>
        <fullName evidence="4">Two-component system, chemotaxis family, response regulator CheY</fullName>
    </submittedName>
</protein>
<dbReference type="InterPro" id="IPR050956">
    <property type="entry name" value="2C_system_His_kinase"/>
</dbReference>
<dbReference type="STRING" id="1121409.SAMN02745124_03199"/>
<dbReference type="EMBL" id="FQXS01000021">
    <property type="protein sequence ID" value="SHI01002.1"/>
    <property type="molecule type" value="Genomic_DNA"/>
</dbReference>
<dbReference type="Gene3D" id="3.40.50.2300">
    <property type="match status" value="1"/>
</dbReference>
<keyword evidence="5" id="KW-1185">Reference proteome</keyword>
<evidence type="ECO:0000256" key="2">
    <source>
        <dbReference type="PROSITE-ProRule" id="PRU00169"/>
    </source>
</evidence>
<sequence>MLKILVVEDEFISRTLLIEMMATYGICHVAVDGREAMDVLRRSFEHGERYDLVCLDIMMPEMDGQEVLTEIRTMERQLGLSGRQATKVIMTTALTDSQSIMKAFAEGHCEAYLTKPIDRSKLIATLRDLNLIE</sequence>
<keyword evidence="1 2" id="KW-0597">Phosphoprotein</keyword>
<dbReference type="InterPro" id="IPR001789">
    <property type="entry name" value="Sig_transdc_resp-reg_receiver"/>
</dbReference>
<gene>
    <name evidence="4" type="ORF">SAMN02745124_03199</name>
</gene>
<reference evidence="4 5" key="1">
    <citation type="submission" date="2016-11" db="EMBL/GenBank/DDBJ databases">
        <authorList>
            <person name="Jaros S."/>
            <person name="Januszkiewicz K."/>
            <person name="Wedrychowicz H."/>
        </authorList>
    </citation>
    <scope>NUCLEOTIDE SEQUENCE [LARGE SCALE GENOMIC DNA]</scope>
    <source>
        <strain evidence="4 5">DSM 9705</strain>
    </source>
</reference>
<evidence type="ECO:0000313" key="5">
    <source>
        <dbReference type="Proteomes" id="UP000184139"/>
    </source>
</evidence>
<dbReference type="GO" id="GO:0000160">
    <property type="term" value="P:phosphorelay signal transduction system"/>
    <property type="evidence" value="ECO:0007669"/>
    <property type="project" value="InterPro"/>
</dbReference>
<dbReference type="Pfam" id="PF00072">
    <property type="entry name" value="Response_reg"/>
    <property type="match status" value="1"/>
</dbReference>
<dbReference type="PANTHER" id="PTHR43719:SF28">
    <property type="entry name" value="PEROXIDE STRESS-ACTIVATED HISTIDINE KINASE MAK1-RELATED"/>
    <property type="match status" value="1"/>
</dbReference>
<dbReference type="PANTHER" id="PTHR43719">
    <property type="entry name" value="TWO-COMPONENT HISTIDINE KINASE"/>
    <property type="match status" value="1"/>
</dbReference>
<dbReference type="SMART" id="SM00448">
    <property type="entry name" value="REC"/>
    <property type="match status" value="1"/>
</dbReference>
<dbReference type="SUPFAM" id="SSF52172">
    <property type="entry name" value="CheY-like"/>
    <property type="match status" value="1"/>
</dbReference>
<evidence type="ECO:0000313" key="4">
    <source>
        <dbReference type="EMBL" id="SHI01002.1"/>
    </source>
</evidence>
<evidence type="ECO:0000256" key="1">
    <source>
        <dbReference type="ARBA" id="ARBA00022553"/>
    </source>
</evidence>
<accession>A0A1M5XMX4</accession>
<dbReference type="InterPro" id="IPR011006">
    <property type="entry name" value="CheY-like_superfamily"/>
</dbReference>
<feature type="modified residue" description="4-aspartylphosphate" evidence="2">
    <location>
        <position position="56"/>
    </location>
</feature>
<dbReference type="CDD" id="cd17546">
    <property type="entry name" value="REC_hyHK_CKI1_RcsC-like"/>
    <property type="match status" value="1"/>
</dbReference>
<dbReference type="OrthoDB" id="9790466at2"/>
<proteinExistence type="predicted"/>
<feature type="domain" description="Response regulatory" evidence="3">
    <location>
        <begin position="3"/>
        <end position="130"/>
    </location>
</feature>
<name>A0A1M5XMX4_9BACT</name>